<dbReference type="EMBL" id="FCOE02000009">
    <property type="protein sequence ID" value="SAK67945.1"/>
    <property type="molecule type" value="Genomic_DNA"/>
</dbReference>
<keyword evidence="2" id="KW-1185">Reference proteome</keyword>
<sequence>MTLRKKLARRPATRVFGGYCASILARRNHRHYQSGTKITCLTKSESVVYPLICGRRHLSLGIAVSTSKRRTTADRRYFFVRCLAFAFNGRALAGERSRSPVSFCAGTAIPPCAWPPQLQLGAGFVEPAKGGRTMRLAISARPEQTNPPLQIQIINRALRDAALASSANDALDCCANALLRLAELARAEVRHD</sequence>
<name>A0A158BCY5_9BURK</name>
<proteinExistence type="predicted"/>
<protein>
    <submittedName>
        <fullName evidence="1">Uncharacterized protein</fullName>
    </submittedName>
</protein>
<accession>A0A158BCY5</accession>
<organism evidence="1 2">
    <name type="scientific">Caballeronia pedi</name>
    <dbReference type="NCBI Taxonomy" id="1777141"/>
    <lineage>
        <taxon>Bacteria</taxon>
        <taxon>Pseudomonadati</taxon>
        <taxon>Pseudomonadota</taxon>
        <taxon>Betaproteobacteria</taxon>
        <taxon>Burkholderiales</taxon>
        <taxon>Burkholderiaceae</taxon>
        <taxon>Caballeronia</taxon>
    </lineage>
</organism>
<evidence type="ECO:0000313" key="1">
    <source>
        <dbReference type="EMBL" id="SAK67945.1"/>
    </source>
</evidence>
<dbReference type="AlphaFoldDB" id="A0A158BCY5"/>
<gene>
    <name evidence="1" type="ORF">AWB80_03372</name>
</gene>
<comment type="caution">
    <text evidence="1">The sequence shown here is derived from an EMBL/GenBank/DDBJ whole genome shotgun (WGS) entry which is preliminary data.</text>
</comment>
<dbReference type="Proteomes" id="UP000054911">
    <property type="component" value="Unassembled WGS sequence"/>
</dbReference>
<reference evidence="1" key="1">
    <citation type="submission" date="2016-01" db="EMBL/GenBank/DDBJ databases">
        <authorList>
            <person name="Peeters C."/>
        </authorList>
    </citation>
    <scope>NUCLEOTIDE SEQUENCE [LARGE SCALE GENOMIC DNA]</scope>
    <source>
        <strain evidence="1">LMG 29323</strain>
    </source>
</reference>
<dbReference type="STRING" id="1777141.AWB80_03372"/>
<evidence type="ECO:0000313" key="2">
    <source>
        <dbReference type="Proteomes" id="UP000054911"/>
    </source>
</evidence>